<proteinExistence type="predicted"/>
<dbReference type="EMBL" id="MIGZ01000082">
    <property type="protein sequence ID" value="ODQ93011.1"/>
    <property type="molecule type" value="Genomic_DNA"/>
</dbReference>
<dbReference type="Proteomes" id="UP000094243">
    <property type="component" value="Unassembled WGS sequence"/>
</dbReference>
<keyword evidence="3" id="KW-1185">Reference proteome</keyword>
<dbReference type="RefSeq" id="WP_069405940.1">
    <property type="nucleotide sequence ID" value="NZ_MIGZ01000082.1"/>
</dbReference>
<gene>
    <name evidence="2" type="ORF">BHQ17_14890</name>
</gene>
<dbReference type="Gene3D" id="3.10.180.10">
    <property type="entry name" value="2,3-Dihydroxybiphenyl 1,2-Dioxygenase, domain 1"/>
    <property type="match status" value="2"/>
</dbReference>
<dbReference type="AlphaFoldDB" id="A0A1E3RT70"/>
<evidence type="ECO:0000313" key="3">
    <source>
        <dbReference type="Proteomes" id="UP000094243"/>
    </source>
</evidence>
<dbReference type="InterPro" id="IPR037523">
    <property type="entry name" value="VOC_core"/>
</dbReference>
<dbReference type="PROSITE" id="PS51819">
    <property type="entry name" value="VOC"/>
    <property type="match status" value="2"/>
</dbReference>
<evidence type="ECO:0000259" key="1">
    <source>
        <dbReference type="PROSITE" id="PS51819"/>
    </source>
</evidence>
<reference evidence="3" key="1">
    <citation type="submission" date="2016-09" db="EMBL/GenBank/DDBJ databases">
        <authorList>
            <person name="Greninger A.L."/>
            <person name="Jerome K.R."/>
            <person name="Mcnair B."/>
            <person name="Wallis C."/>
            <person name="Fang F."/>
        </authorList>
    </citation>
    <scope>NUCLEOTIDE SEQUENCE [LARGE SCALE GENOMIC DNA]</scope>
    <source>
        <strain evidence="3">M7</strain>
    </source>
</reference>
<dbReference type="Pfam" id="PF00903">
    <property type="entry name" value="Glyoxalase"/>
    <property type="match status" value="2"/>
</dbReference>
<organism evidence="2 3">
    <name type="scientific">Mycolicibacterium holsaticum</name>
    <dbReference type="NCBI Taxonomy" id="152142"/>
    <lineage>
        <taxon>Bacteria</taxon>
        <taxon>Bacillati</taxon>
        <taxon>Actinomycetota</taxon>
        <taxon>Actinomycetes</taxon>
        <taxon>Mycobacteriales</taxon>
        <taxon>Mycobacteriaceae</taxon>
        <taxon>Mycolicibacterium</taxon>
    </lineage>
</organism>
<evidence type="ECO:0000313" key="2">
    <source>
        <dbReference type="EMBL" id="ODQ93011.1"/>
    </source>
</evidence>
<name>A0A1E3RT70_9MYCO</name>
<feature type="domain" description="VOC" evidence="1">
    <location>
        <begin position="5"/>
        <end position="117"/>
    </location>
</feature>
<protein>
    <recommendedName>
        <fullName evidence="1">VOC domain-containing protein</fullName>
    </recommendedName>
</protein>
<dbReference type="InterPro" id="IPR004360">
    <property type="entry name" value="Glyas_Fos-R_dOase_dom"/>
</dbReference>
<sequence length="293" mass="32261">MGIQQIEHLELYVNDVDSTVGFYQDVVGLVEIARTGDAVYLGCGFDGNWDVAFKEGPTGVSRVAFRAEDVAEIESAERALNQAGLTTTRTDGAHPNQAEGMRWVLDSGLAVDYVLVADNRYHVLAEPTIASRRGFQPLDLDHIAIQSADVKAASKLFVDVLGWRETEHIELDPSSDMWHGSFIRKGLLHHDIAVTLGQARMHHWALAMSSIDHVKMAIDVLAAAGTHLELGVSRHRAGGNIFAYFIMPDGHRLELSCEMSIVNHDTPSRTWSDRAGFDAWGNLFPTPDFLKGT</sequence>
<dbReference type="SUPFAM" id="SSF54593">
    <property type="entry name" value="Glyoxalase/Bleomycin resistance protein/Dihydroxybiphenyl dioxygenase"/>
    <property type="match status" value="1"/>
</dbReference>
<comment type="caution">
    <text evidence="2">The sequence shown here is derived from an EMBL/GenBank/DDBJ whole genome shotgun (WGS) entry which is preliminary data.</text>
</comment>
<accession>A0A1E3RT70</accession>
<dbReference type="InterPro" id="IPR029068">
    <property type="entry name" value="Glyas_Bleomycin-R_OHBP_Dase"/>
</dbReference>
<feature type="domain" description="VOC" evidence="1">
    <location>
        <begin position="139"/>
        <end position="258"/>
    </location>
</feature>